<organism evidence="7 8">
    <name type="scientific">Fontibacillus panacisegetis</name>
    <dbReference type="NCBI Taxonomy" id="670482"/>
    <lineage>
        <taxon>Bacteria</taxon>
        <taxon>Bacillati</taxon>
        <taxon>Bacillota</taxon>
        <taxon>Bacilli</taxon>
        <taxon>Bacillales</taxon>
        <taxon>Paenibacillaceae</taxon>
        <taxon>Fontibacillus</taxon>
    </lineage>
</organism>
<feature type="domain" description="Glycoside hydrolase family 2 catalytic" evidence="5">
    <location>
        <begin position="312"/>
        <end position="586"/>
    </location>
</feature>
<accession>A0A1G7JAX5</accession>
<evidence type="ECO:0000256" key="1">
    <source>
        <dbReference type="ARBA" id="ARBA00007401"/>
    </source>
</evidence>
<feature type="domain" description="Glycoside hydrolase family 2 immunoglobulin-like beta-sandwich" evidence="4">
    <location>
        <begin position="202"/>
        <end position="297"/>
    </location>
</feature>
<evidence type="ECO:0000259" key="4">
    <source>
        <dbReference type="Pfam" id="PF00703"/>
    </source>
</evidence>
<dbReference type="RefSeq" id="WP_091228397.1">
    <property type="nucleotide sequence ID" value="NZ_FNBG01000007.1"/>
</dbReference>
<dbReference type="InterPro" id="IPR008979">
    <property type="entry name" value="Galactose-bd-like_sf"/>
</dbReference>
<dbReference type="AlphaFoldDB" id="A0A1G7JAX5"/>
<dbReference type="EMBL" id="FNBG01000007">
    <property type="protein sequence ID" value="SDF22043.1"/>
    <property type="molecule type" value="Genomic_DNA"/>
</dbReference>
<dbReference type="InterPro" id="IPR036156">
    <property type="entry name" value="Beta-gal/glucu_dom_sf"/>
</dbReference>
<sequence>MEHELNSHWKIAGQGLRTRWAKEVHPQNVLQEYPRPQMIRDEWMNLNGLWEYAITPKETQLDEIKEYDGCILVPFPVESALSGVQKPLKPDEHLWYRRTFSVPKNWEGYKLLLHFGAVDWKTEVWVNGDKAGEHSGGYTPFSFDITSCLTEGENELVVQVWDPTETFLQERGKQTLHPKGLFYTAVSGIWQTVWLEPAPNQHISSFRMVPNIVSKELTIHIDLASIRKDIHYEVEAEAYENGKLISSARGAVGEGLKLHFSEISLWSTETPFLYDLNLRLIEDGHPIDTIRSYFAMRSFTVEQDKQGVKRLFLNGEPLFQHGILDQGYWPDGLYTAPTDEALAHDIEIAKQLGFNMIRKHIKIEPARWYYHCDRLGMIVWQDMINGGGGWNNLYHLIIPNFASSLKVKDNKYKALGRQDKQNRDNYRKELKEMIDALYNVPSIGMWVPFNEAWGQFDAAEIAEWVRGYDPSRPVVHASGWYDQGVGDIKSVHIYFRKLKMPQNIEGRAVVISEYGGYSLMEKGHMWKEGKGFGYKKCRSREALNAFYASLIRQQLKPLISSGVAAAVYTQLTDVETELNGILTYDREFVKLDMELSQELSMILIEGR</sequence>
<dbReference type="InterPro" id="IPR017853">
    <property type="entry name" value="GH"/>
</dbReference>
<dbReference type="InterPro" id="IPR006102">
    <property type="entry name" value="Ig-like_GH2"/>
</dbReference>
<dbReference type="PANTHER" id="PTHR42732">
    <property type="entry name" value="BETA-GALACTOSIDASE"/>
    <property type="match status" value="1"/>
</dbReference>
<dbReference type="Gene3D" id="2.60.120.260">
    <property type="entry name" value="Galactose-binding domain-like"/>
    <property type="match status" value="1"/>
</dbReference>
<dbReference type="Pfam" id="PF02836">
    <property type="entry name" value="Glyco_hydro_2_C"/>
    <property type="match status" value="1"/>
</dbReference>
<dbReference type="InterPro" id="IPR051913">
    <property type="entry name" value="GH2_Domain-Containing"/>
</dbReference>
<dbReference type="Gene3D" id="3.20.20.80">
    <property type="entry name" value="Glycosidases"/>
    <property type="match status" value="1"/>
</dbReference>
<name>A0A1G7JAX5_9BACL</name>
<dbReference type="Proteomes" id="UP000198972">
    <property type="component" value="Unassembled WGS sequence"/>
</dbReference>
<dbReference type="SUPFAM" id="SSF49785">
    <property type="entry name" value="Galactose-binding domain-like"/>
    <property type="match status" value="1"/>
</dbReference>
<dbReference type="Gene3D" id="2.60.40.10">
    <property type="entry name" value="Immunoglobulins"/>
    <property type="match status" value="1"/>
</dbReference>
<keyword evidence="3" id="KW-0326">Glycosidase</keyword>
<evidence type="ECO:0000259" key="6">
    <source>
        <dbReference type="Pfam" id="PF02837"/>
    </source>
</evidence>
<keyword evidence="2 7" id="KW-0378">Hydrolase</keyword>
<keyword evidence="8" id="KW-1185">Reference proteome</keyword>
<dbReference type="GO" id="GO:0004553">
    <property type="term" value="F:hydrolase activity, hydrolyzing O-glycosyl compounds"/>
    <property type="evidence" value="ECO:0007669"/>
    <property type="project" value="InterPro"/>
</dbReference>
<comment type="similarity">
    <text evidence="1">Belongs to the glycosyl hydrolase 2 family.</text>
</comment>
<dbReference type="Pfam" id="PF02837">
    <property type="entry name" value="Glyco_hydro_2_N"/>
    <property type="match status" value="1"/>
</dbReference>
<dbReference type="OrthoDB" id="9762066at2"/>
<gene>
    <name evidence="7" type="ORF">SAMN04488542_10787</name>
</gene>
<dbReference type="InterPro" id="IPR006104">
    <property type="entry name" value="Glyco_hydro_2_N"/>
</dbReference>
<dbReference type="PANTHER" id="PTHR42732:SF2">
    <property type="entry name" value="BETA-MANNOSIDASE"/>
    <property type="match status" value="1"/>
</dbReference>
<dbReference type="Pfam" id="PF00703">
    <property type="entry name" value="Glyco_hydro_2"/>
    <property type="match status" value="1"/>
</dbReference>
<dbReference type="InterPro" id="IPR013783">
    <property type="entry name" value="Ig-like_fold"/>
</dbReference>
<dbReference type="SUPFAM" id="SSF49303">
    <property type="entry name" value="beta-Galactosidase/glucuronidase domain"/>
    <property type="match status" value="1"/>
</dbReference>
<feature type="domain" description="Glycosyl hydrolases family 2 sugar binding" evidence="6">
    <location>
        <begin position="91"/>
        <end position="195"/>
    </location>
</feature>
<proteinExistence type="inferred from homology"/>
<evidence type="ECO:0000259" key="5">
    <source>
        <dbReference type="Pfam" id="PF02836"/>
    </source>
</evidence>
<dbReference type="InterPro" id="IPR006103">
    <property type="entry name" value="Glyco_hydro_2_cat"/>
</dbReference>
<reference evidence="7 8" key="1">
    <citation type="submission" date="2016-10" db="EMBL/GenBank/DDBJ databases">
        <authorList>
            <person name="de Groot N.N."/>
        </authorList>
    </citation>
    <scope>NUCLEOTIDE SEQUENCE [LARGE SCALE GENOMIC DNA]</scope>
    <source>
        <strain evidence="7 8">DSM 28129</strain>
    </source>
</reference>
<evidence type="ECO:0000256" key="2">
    <source>
        <dbReference type="ARBA" id="ARBA00022801"/>
    </source>
</evidence>
<evidence type="ECO:0000313" key="8">
    <source>
        <dbReference type="Proteomes" id="UP000198972"/>
    </source>
</evidence>
<evidence type="ECO:0000313" key="7">
    <source>
        <dbReference type="EMBL" id="SDF22043.1"/>
    </source>
</evidence>
<protein>
    <submittedName>
        <fullName evidence="7">Glycosyl hydrolases family 2</fullName>
    </submittedName>
</protein>
<dbReference type="SUPFAM" id="SSF51445">
    <property type="entry name" value="(Trans)glycosidases"/>
    <property type="match status" value="1"/>
</dbReference>
<dbReference type="STRING" id="670482.SAMN04488542_10787"/>
<dbReference type="GO" id="GO:0005975">
    <property type="term" value="P:carbohydrate metabolic process"/>
    <property type="evidence" value="ECO:0007669"/>
    <property type="project" value="InterPro"/>
</dbReference>
<evidence type="ECO:0000256" key="3">
    <source>
        <dbReference type="ARBA" id="ARBA00023295"/>
    </source>
</evidence>